<name>A0ABU1ZFD2_9BURK</name>
<organism evidence="11 12">
    <name type="scientific">Pelomonas aquatica</name>
    <dbReference type="NCBI Taxonomy" id="431058"/>
    <lineage>
        <taxon>Bacteria</taxon>
        <taxon>Pseudomonadati</taxon>
        <taxon>Pseudomonadota</taxon>
        <taxon>Betaproteobacteria</taxon>
        <taxon>Burkholderiales</taxon>
        <taxon>Sphaerotilaceae</taxon>
        <taxon>Roseateles</taxon>
    </lineage>
</organism>
<feature type="binding site" evidence="9">
    <location>
        <position position="153"/>
    </location>
    <ligand>
        <name>GTP</name>
        <dbReference type="ChEBI" id="CHEBI:37565"/>
    </ligand>
</feature>
<evidence type="ECO:0000256" key="5">
    <source>
        <dbReference type="ARBA" id="ARBA00022801"/>
    </source>
</evidence>
<dbReference type="EMBL" id="JAVDXQ010000006">
    <property type="protein sequence ID" value="MDR7298726.1"/>
    <property type="molecule type" value="Genomic_DNA"/>
</dbReference>
<feature type="binding site" evidence="9">
    <location>
        <position position="68"/>
    </location>
    <ligand>
        <name>Zn(2+)</name>
        <dbReference type="ChEBI" id="CHEBI:29105"/>
        <note>catalytic</note>
    </ligand>
</feature>
<comment type="similarity">
    <text evidence="9">Belongs to the GTP cyclohydrolase II family.</text>
</comment>
<feature type="binding site" evidence="9">
    <location>
        <begin position="96"/>
        <end position="98"/>
    </location>
    <ligand>
        <name>GTP</name>
        <dbReference type="ChEBI" id="CHEBI:37565"/>
    </ligand>
</feature>
<feature type="binding site" evidence="9">
    <location>
        <position position="57"/>
    </location>
    <ligand>
        <name>Zn(2+)</name>
        <dbReference type="ChEBI" id="CHEBI:29105"/>
        <note>catalytic</note>
    </ligand>
</feature>
<feature type="binding site" evidence="9">
    <location>
        <position position="118"/>
    </location>
    <ligand>
        <name>GTP</name>
        <dbReference type="ChEBI" id="CHEBI:37565"/>
    </ligand>
</feature>
<sequence>MKIERIVSTRLPTPYGEFAIHGFREGDSGQEHVVLSLGDLAGQPGDEPPLVRVHSECMTGEVFGSLRCDCRPQLESAMKRIAAQGRGAIVYMRGHEGRGIGLVQKLRAYAEQDAGADTIQANAQLGLPIDARRYDAAACMLRALGVNRIRLLTNNPLKMAALAEFGIEVVQREASLTAPGPDNERYLRTKADQMGHHDLGHLFE</sequence>
<evidence type="ECO:0000259" key="10">
    <source>
        <dbReference type="Pfam" id="PF00925"/>
    </source>
</evidence>
<protein>
    <recommendedName>
        <fullName evidence="9">GTP cyclohydrolase-2</fullName>
        <ecNumber evidence="9">3.5.4.25</ecNumber>
    </recommendedName>
    <alternativeName>
        <fullName evidence="9">GTP cyclohydrolase II</fullName>
    </alternativeName>
</protein>
<keyword evidence="7 9" id="KW-0342">GTP-binding</keyword>
<comment type="function">
    <text evidence="9">Catalyzes the conversion of GTP to 2,5-diamino-6-ribosylamino-4(3H)-pyrimidinone 5'-phosphate (DARP), formate and pyrophosphate.</text>
</comment>
<dbReference type="PANTHER" id="PTHR21327:SF18">
    <property type="entry name" value="3,4-DIHYDROXY-2-BUTANONE 4-PHOSPHATE SYNTHASE"/>
    <property type="match status" value="1"/>
</dbReference>
<evidence type="ECO:0000256" key="2">
    <source>
        <dbReference type="ARBA" id="ARBA00022619"/>
    </source>
</evidence>
<accession>A0ABU1ZFD2</accession>
<dbReference type="PANTHER" id="PTHR21327">
    <property type="entry name" value="GTP CYCLOHYDROLASE II-RELATED"/>
    <property type="match status" value="1"/>
</dbReference>
<feature type="active site" description="Proton acceptor" evidence="9">
    <location>
        <position position="130"/>
    </location>
</feature>
<dbReference type="InterPro" id="IPR032677">
    <property type="entry name" value="GTP_cyclohydro_II"/>
</dbReference>
<keyword evidence="4 9" id="KW-0547">Nucleotide-binding</keyword>
<dbReference type="Proteomes" id="UP001180536">
    <property type="component" value="Unassembled WGS sequence"/>
</dbReference>
<comment type="catalytic activity">
    <reaction evidence="8 9">
        <text>GTP + 4 H2O = 2,5-diamino-6-hydroxy-4-(5-phosphoribosylamino)-pyrimidine + formate + 2 phosphate + 3 H(+)</text>
        <dbReference type="Rhea" id="RHEA:23704"/>
        <dbReference type="ChEBI" id="CHEBI:15377"/>
        <dbReference type="ChEBI" id="CHEBI:15378"/>
        <dbReference type="ChEBI" id="CHEBI:15740"/>
        <dbReference type="ChEBI" id="CHEBI:37565"/>
        <dbReference type="ChEBI" id="CHEBI:43474"/>
        <dbReference type="ChEBI" id="CHEBI:58614"/>
        <dbReference type="EC" id="3.5.4.25"/>
    </reaction>
</comment>
<keyword evidence="6 9" id="KW-0862">Zinc</keyword>
<dbReference type="RefSeq" id="WP_056874748.1">
    <property type="nucleotide sequence ID" value="NZ_JAVDXQ010000006.1"/>
</dbReference>
<dbReference type="CDD" id="cd00641">
    <property type="entry name" value="GTP_cyclohydro2"/>
    <property type="match status" value="1"/>
</dbReference>
<keyword evidence="12" id="KW-1185">Reference proteome</keyword>
<evidence type="ECO:0000256" key="3">
    <source>
        <dbReference type="ARBA" id="ARBA00022723"/>
    </source>
</evidence>
<dbReference type="Gene3D" id="3.40.50.10990">
    <property type="entry name" value="GTP cyclohydrolase II"/>
    <property type="match status" value="1"/>
</dbReference>
<evidence type="ECO:0000256" key="9">
    <source>
        <dbReference type="HAMAP-Rule" id="MF_00179"/>
    </source>
</evidence>
<feature type="binding site" evidence="9">
    <location>
        <position position="73"/>
    </location>
    <ligand>
        <name>GTP</name>
        <dbReference type="ChEBI" id="CHEBI:37565"/>
    </ligand>
</feature>
<keyword evidence="3 9" id="KW-0479">Metal-binding</keyword>
<comment type="pathway">
    <text evidence="1 9">Cofactor biosynthesis; riboflavin biosynthesis; 5-amino-6-(D-ribitylamino)uracil from GTP: step 1/4.</text>
</comment>
<keyword evidence="5 9" id="KW-0378">Hydrolase</keyword>
<dbReference type="EC" id="3.5.4.25" evidence="9"/>
<feature type="active site" description="Nucleophile" evidence="9">
    <location>
        <position position="132"/>
    </location>
</feature>
<keyword evidence="2 9" id="KW-0686">Riboflavin biosynthesis</keyword>
<dbReference type="SUPFAM" id="SSF142695">
    <property type="entry name" value="RibA-like"/>
    <property type="match status" value="1"/>
</dbReference>
<evidence type="ECO:0000256" key="6">
    <source>
        <dbReference type="ARBA" id="ARBA00022833"/>
    </source>
</evidence>
<comment type="caution">
    <text evidence="11">The sequence shown here is derived from an EMBL/GenBank/DDBJ whole genome shotgun (WGS) entry which is preliminary data.</text>
</comment>
<proteinExistence type="inferred from homology"/>
<evidence type="ECO:0000256" key="8">
    <source>
        <dbReference type="ARBA" id="ARBA00049295"/>
    </source>
</evidence>
<evidence type="ECO:0000256" key="1">
    <source>
        <dbReference type="ARBA" id="ARBA00004853"/>
    </source>
</evidence>
<evidence type="ECO:0000256" key="4">
    <source>
        <dbReference type="ARBA" id="ARBA00022741"/>
    </source>
</evidence>
<evidence type="ECO:0000256" key="7">
    <source>
        <dbReference type="ARBA" id="ARBA00023134"/>
    </source>
</evidence>
<gene>
    <name evidence="9" type="primary">ribA</name>
    <name evidence="11" type="ORF">J2X16_004094</name>
</gene>
<comment type="cofactor">
    <cofactor evidence="9">
        <name>Zn(2+)</name>
        <dbReference type="ChEBI" id="CHEBI:29105"/>
    </cofactor>
    <text evidence="9">Binds 1 zinc ion per subunit.</text>
</comment>
<dbReference type="NCBIfam" id="TIGR00505">
    <property type="entry name" value="ribA"/>
    <property type="match status" value="1"/>
</dbReference>
<reference evidence="11 12" key="1">
    <citation type="submission" date="2023-07" db="EMBL/GenBank/DDBJ databases">
        <title>Sorghum-associated microbial communities from plants grown in Nebraska, USA.</title>
        <authorList>
            <person name="Schachtman D."/>
        </authorList>
    </citation>
    <scope>NUCLEOTIDE SEQUENCE [LARGE SCALE GENOMIC DNA]</scope>
    <source>
        <strain evidence="11 12">BE310</strain>
    </source>
</reference>
<feature type="binding site" evidence="9">
    <location>
        <position position="70"/>
    </location>
    <ligand>
        <name>Zn(2+)</name>
        <dbReference type="ChEBI" id="CHEBI:29105"/>
        <note>catalytic</note>
    </ligand>
</feature>
<dbReference type="NCBIfam" id="NF001591">
    <property type="entry name" value="PRK00393.1"/>
    <property type="match status" value="1"/>
</dbReference>
<dbReference type="InterPro" id="IPR000926">
    <property type="entry name" value="RibA"/>
</dbReference>
<feature type="binding site" evidence="9">
    <location>
        <position position="158"/>
    </location>
    <ligand>
        <name>GTP</name>
        <dbReference type="ChEBI" id="CHEBI:37565"/>
    </ligand>
</feature>
<feature type="binding site" evidence="9">
    <location>
        <begin position="52"/>
        <end position="56"/>
    </location>
    <ligand>
        <name>GTP</name>
        <dbReference type="ChEBI" id="CHEBI:37565"/>
    </ligand>
</feature>
<evidence type="ECO:0000313" key="11">
    <source>
        <dbReference type="EMBL" id="MDR7298726.1"/>
    </source>
</evidence>
<dbReference type="InterPro" id="IPR036144">
    <property type="entry name" value="RibA-like_sf"/>
</dbReference>
<evidence type="ECO:0000313" key="12">
    <source>
        <dbReference type="Proteomes" id="UP001180536"/>
    </source>
</evidence>
<dbReference type="HAMAP" id="MF_00179">
    <property type="entry name" value="RibA"/>
    <property type="match status" value="1"/>
</dbReference>
<feature type="domain" description="GTP cyclohydrolase II" evidence="10">
    <location>
        <begin position="4"/>
        <end position="172"/>
    </location>
</feature>
<dbReference type="Pfam" id="PF00925">
    <property type="entry name" value="GTP_cyclohydro2"/>
    <property type="match status" value="1"/>
</dbReference>